<name>A0A136A2U6_9ALTE</name>
<evidence type="ECO:0000313" key="3">
    <source>
        <dbReference type="EMBL" id="KXI29568.1"/>
    </source>
</evidence>
<organism evidence="3 4">
    <name type="scientific">Paraglaciecola hydrolytica</name>
    <dbReference type="NCBI Taxonomy" id="1799789"/>
    <lineage>
        <taxon>Bacteria</taxon>
        <taxon>Pseudomonadati</taxon>
        <taxon>Pseudomonadota</taxon>
        <taxon>Gammaproteobacteria</taxon>
        <taxon>Alteromonadales</taxon>
        <taxon>Alteromonadaceae</taxon>
        <taxon>Paraglaciecola</taxon>
    </lineage>
</organism>
<feature type="domain" description="CAAX prenyl protease 2/Lysostaphin resistance protein A-like" evidence="2">
    <location>
        <begin position="65"/>
        <end position="155"/>
    </location>
</feature>
<dbReference type="Pfam" id="PF02517">
    <property type="entry name" value="Rce1-like"/>
    <property type="match status" value="1"/>
</dbReference>
<keyword evidence="1" id="KW-0812">Transmembrane</keyword>
<accession>A0A136A2U6</accession>
<evidence type="ECO:0000256" key="1">
    <source>
        <dbReference type="SAM" id="Phobius"/>
    </source>
</evidence>
<sequence length="213" mass="23428">MLVILYFLKTEHRHLSSIGLKWQSGTARHLVLGTLLGMAVVGFMLFTLALLSPIKVELVANPDFWNAIGWATVVLIVLALMEEIVFRSYPFFRLAESVGIRTSIYLSSIVFAFYHGLDPANLLGPGVWGLYFGLAAIKTKGIALPLGLHFGLNLMQCLFGMKPHHASSIWTIVPDGTTRFFAAETVGLSLQIILLIVGVILIELHVRQKDGAI</sequence>
<evidence type="ECO:0000313" key="4">
    <source>
        <dbReference type="Proteomes" id="UP000070299"/>
    </source>
</evidence>
<dbReference type="Proteomes" id="UP000070299">
    <property type="component" value="Unassembled WGS sequence"/>
</dbReference>
<dbReference type="PANTHER" id="PTHR39430">
    <property type="entry name" value="MEMBRANE-ASSOCIATED PROTEASE-RELATED"/>
    <property type="match status" value="1"/>
</dbReference>
<dbReference type="STRING" id="1799789.AX660_05805"/>
<keyword evidence="1" id="KW-1133">Transmembrane helix</keyword>
<comment type="caution">
    <text evidence="3">The sequence shown here is derived from an EMBL/GenBank/DDBJ whole genome shotgun (WGS) entry which is preliminary data.</text>
</comment>
<dbReference type="GO" id="GO:0080120">
    <property type="term" value="P:CAAX-box protein maturation"/>
    <property type="evidence" value="ECO:0007669"/>
    <property type="project" value="UniProtKB-ARBA"/>
</dbReference>
<keyword evidence="1" id="KW-0472">Membrane</keyword>
<gene>
    <name evidence="3" type="ORF">AX660_05805</name>
</gene>
<feature type="transmembrane region" description="Helical" evidence="1">
    <location>
        <begin position="30"/>
        <end position="52"/>
    </location>
</feature>
<reference evidence="4" key="1">
    <citation type="submission" date="2016-02" db="EMBL/GenBank/DDBJ databases">
        <authorList>
            <person name="Schultz-Johansen M."/>
            <person name="Glaring M.A."/>
            <person name="Bech P.K."/>
            <person name="Stougaard P."/>
        </authorList>
    </citation>
    <scope>NUCLEOTIDE SEQUENCE [LARGE SCALE GENOMIC DNA]</scope>
    <source>
        <strain evidence="4">S66</strain>
    </source>
</reference>
<dbReference type="PANTHER" id="PTHR39430:SF1">
    <property type="entry name" value="PROTEASE"/>
    <property type="match status" value="1"/>
</dbReference>
<proteinExistence type="predicted"/>
<dbReference type="InterPro" id="IPR003675">
    <property type="entry name" value="Rce1/LyrA-like_dom"/>
</dbReference>
<feature type="transmembrane region" description="Helical" evidence="1">
    <location>
        <begin position="64"/>
        <end position="86"/>
    </location>
</feature>
<dbReference type="GO" id="GO:0004175">
    <property type="term" value="F:endopeptidase activity"/>
    <property type="evidence" value="ECO:0007669"/>
    <property type="project" value="UniProtKB-ARBA"/>
</dbReference>
<evidence type="ECO:0000259" key="2">
    <source>
        <dbReference type="Pfam" id="PF02517"/>
    </source>
</evidence>
<dbReference type="AlphaFoldDB" id="A0A136A2U6"/>
<protein>
    <recommendedName>
        <fullName evidence="2">CAAX prenyl protease 2/Lysostaphin resistance protein A-like domain-containing protein</fullName>
    </recommendedName>
</protein>
<dbReference type="EMBL" id="LSNE01000003">
    <property type="protein sequence ID" value="KXI29568.1"/>
    <property type="molecule type" value="Genomic_DNA"/>
</dbReference>
<keyword evidence="4" id="KW-1185">Reference proteome</keyword>
<feature type="transmembrane region" description="Helical" evidence="1">
    <location>
        <begin position="181"/>
        <end position="202"/>
    </location>
</feature>
<feature type="transmembrane region" description="Helical" evidence="1">
    <location>
        <begin position="98"/>
        <end position="114"/>
    </location>
</feature>